<evidence type="ECO:0000256" key="5">
    <source>
        <dbReference type="SAM" id="MobiDB-lite"/>
    </source>
</evidence>
<dbReference type="Ensembl" id="ENSTNIT00000017466.1">
    <property type="protein sequence ID" value="ENSTNIP00000017249.1"/>
    <property type="gene ID" value="ENSTNIG00000014234.1"/>
</dbReference>
<dbReference type="STRING" id="99883.ENSTNIP00000017249"/>
<dbReference type="PRINTS" id="PR01301">
    <property type="entry name" value="RGSPROTEIN"/>
</dbReference>
<feature type="domain" description="RBD" evidence="7">
    <location>
        <begin position="345"/>
        <end position="415"/>
    </location>
</feature>
<reference evidence="9" key="1">
    <citation type="journal article" date="2004" name="Nature">
        <title>Genome duplication in the teleost fish Tetraodon nigroviridis reveals the early vertebrate proto-karyotype.</title>
        <authorList>
            <person name="Jaillon O."/>
            <person name="Aury J.-M."/>
            <person name="Brunet F."/>
            <person name="Petit J.-L."/>
            <person name="Stange-Thomann N."/>
            <person name="Mauceli E."/>
            <person name="Bouneau L."/>
            <person name="Fischer C."/>
            <person name="Ozouf-Costaz C."/>
            <person name="Bernot A."/>
            <person name="Nicaud S."/>
            <person name="Jaffe D."/>
            <person name="Fisher S."/>
            <person name="Lutfalla G."/>
            <person name="Dossat C."/>
            <person name="Segurens B."/>
            <person name="Dasilva C."/>
            <person name="Salanoubat M."/>
            <person name="Levy M."/>
            <person name="Boudet N."/>
            <person name="Castellano S."/>
            <person name="Anthouard V."/>
            <person name="Jubin C."/>
            <person name="Castelli V."/>
            <person name="Katinka M."/>
            <person name="Vacherie B."/>
            <person name="Biemont C."/>
            <person name="Skalli Z."/>
            <person name="Cattolico L."/>
            <person name="Poulain J."/>
            <person name="De Berardinis V."/>
            <person name="Cruaud C."/>
            <person name="Duprat S."/>
            <person name="Brottier P."/>
            <person name="Coutanceau J.-P."/>
            <person name="Gouzy J."/>
            <person name="Parra G."/>
            <person name="Lardier G."/>
            <person name="Chapple C."/>
            <person name="McKernan K.J."/>
            <person name="McEwan P."/>
            <person name="Bosak S."/>
            <person name="Kellis M."/>
            <person name="Volff J.-N."/>
            <person name="Guigo R."/>
            <person name="Zody M.C."/>
            <person name="Mesirov J."/>
            <person name="Lindblad-Toh K."/>
            <person name="Birren B."/>
            <person name="Nusbaum C."/>
            <person name="Kahn D."/>
            <person name="Robinson-Rechavi M."/>
            <person name="Laudet V."/>
            <person name="Schachter V."/>
            <person name="Quetier F."/>
            <person name="Saurin W."/>
            <person name="Scarpelli C."/>
            <person name="Wincker P."/>
            <person name="Lander E.S."/>
            <person name="Weissenbach J."/>
            <person name="Roest Crollius H."/>
        </authorList>
    </citation>
    <scope>NUCLEOTIDE SEQUENCE [LARGE SCALE GENOMIC DNA]</scope>
</reference>
<dbReference type="GO" id="GO:0005737">
    <property type="term" value="C:cytoplasm"/>
    <property type="evidence" value="ECO:0007669"/>
    <property type="project" value="UniProtKB-SubCell"/>
</dbReference>
<dbReference type="InterPro" id="IPR046995">
    <property type="entry name" value="RGS10/12/14-like"/>
</dbReference>
<keyword evidence="4" id="KW-0677">Repeat</keyword>
<feature type="domain" description="RBD" evidence="7">
    <location>
        <begin position="272"/>
        <end position="343"/>
    </location>
</feature>
<dbReference type="InterPro" id="IPR044926">
    <property type="entry name" value="RGS_subdomain_2"/>
</dbReference>
<proteinExistence type="predicted"/>
<dbReference type="InterPro" id="IPR003109">
    <property type="entry name" value="GoLoco_motif"/>
</dbReference>
<reference evidence="8" key="3">
    <citation type="submission" date="2025-09" db="UniProtKB">
        <authorList>
            <consortium name="Ensembl"/>
        </authorList>
    </citation>
    <scope>IDENTIFICATION</scope>
</reference>
<dbReference type="PANTHER" id="PTHR45945:SF2">
    <property type="entry name" value="REGULATOR OF G-PROTEIN SIGNALING 14"/>
    <property type="match status" value="1"/>
</dbReference>
<feature type="compositionally biased region" description="Polar residues" evidence="5">
    <location>
        <begin position="200"/>
        <end position="211"/>
    </location>
</feature>
<dbReference type="InterPro" id="IPR003116">
    <property type="entry name" value="RBD_dom"/>
</dbReference>
<dbReference type="Gene3D" id="1.10.196.10">
    <property type="match status" value="1"/>
</dbReference>
<dbReference type="AlphaFoldDB" id="H3D9Q8"/>
<dbReference type="Gene3D" id="3.10.20.90">
    <property type="entry name" value="Phosphatidylinositol 3-kinase Catalytic Subunit, Chain A, domain 1"/>
    <property type="match status" value="2"/>
</dbReference>
<dbReference type="PROSITE" id="PS50898">
    <property type="entry name" value="RBD"/>
    <property type="match status" value="2"/>
</dbReference>
<evidence type="ECO:0000256" key="2">
    <source>
        <dbReference type="ARBA" id="ARBA00022468"/>
    </source>
</evidence>
<dbReference type="SMART" id="SM00455">
    <property type="entry name" value="RBD"/>
    <property type="match status" value="2"/>
</dbReference>
<sequence length="528" mass="58228">AVSDGGCRVELNMSTRAAGRGNNSSLPSTPGGDTDPASRVLSWAVSFEKLLEDPCGIYHFTAFLNSEVSAENILFWQACEKFKKIPAASVDELKGEARAIYSVYLSEDAPYPVNIDDTAKTEEKDLEEPTPDMFNKAQAQIFKLMKMDSYRRFVRSPLYQSCTLASVEDKPQQGHLAPWDGLARSISLGNKKNHLSLIIPQQNKQSESNNLPAAKTEKCHQKRGSLGGTSRKDAPTPTKSSSSGELGSLSWQMENGKLSPRSPEQGNGGGSGYCCVYLPDGSASLAPTRSGQLIKDMLSSLCEKRGFPLKDVVIYLHGKDKQPLSLDQDCSVLRDQQVTLELRVKFVLEIAFTGKTVGIMAKSNKTVQDAISAVLQKHNLKPQDTFLTIVGSDETVKMTSGVFRLANKMLRLDKVKGSLDARASPKTERAKSQNRPHRNREMDGRSCQQYLRTLGLPGYSETVHLKIRVGTKTLPKSRLLLAGFLDMLTRAQCCRVDDQRGLLTKEQLEVPLFLQLSPDQTKEDVKPE</sequence>
<reference evidence="8" key="2">
    <citation type="submission" date="2025-08" db="UniProtKB">
        <authorList>
            <consortium name="Ensembl"/>
        </authorList>
    </citation>
    <scope>IDENTIFICATION</scope>
</reference>
<dbReference type="InterPro" id="IPR016137">
    <property type="entry name" value="RGS"/>
</dbReference>
<dbReference type="InterPro" id="IPR029071">
    <property type="entry name" value="Ubiquitin-like_domsf"/>
</dbReference>
<protein>
    <submittedName>
        <fullName evidence="8">Regulator of G protein signaling 14a</fullName>
    </submittedName>
</protein>
<feature type="region of interest" description="Disordered" evidence="5">
    <location>
        <begin position="200"/>
        <end position="249"/>
    </location>
</feature>
<feature type="region of interest" description="Disordered" evidence="5">
    <location>
        <begin position="419"/>
        <end position="445"/>
    </location>
</feature>
<dbReference type="GO" id="GO:0051301">
    <property type="term" value="P:cell division"/>
    <property type="evidence" value="ECO:0007669"/>
    <property type="project" value="TreeGrafter"/>
</dbReference>
<organism evidence="8 9">
    <name type="scientific">Tetraodon nigroviridis</name>
    <name type="common">Spotted green pufferfish</name>
    <name type="synonym">Chelonodon nigroviridis</name>
    <dbReference type="NCBI Taxonomy" id="99883"/>
    <lineage>
        <taxon>Eukaryota</taxon>
        <taxon>Metazoa</taxon>
        <taxon>Chordata</taxon>
        <taxon>Craniata</taxon>
        <taxon>Vertebrata</taxon>
        <taxon>Euteleostomi</taxon>
        <taxon>Actinopterygii</taxon>
        <taxon>Neopterygii</taxon>
        <taxon>Teleostei</taxon>
        <taxon>Neoteleostei</taxon>
        <taxon>Acanthomorphata</taxon>
        <taxon>Eupercaria</taxon>
        <taxon>Tetraodontiformes</taxon>
        <taxon>Tetradontoidea</taxon>
        <taxon>Tetraodontidae</taxon>
        <taxon>Tetraodon</taxon>
    </lineage>
</organism>
<evidence type="ECO:0000256" key="1">
    <source>
        <dbReference type="ARBA" id="ARBA00004496"/>
    </source>
</evidence>
<keyword evidence="9" id="KW-1185">Reference proteome</keyword>
<feature type="compositionally biased region" description="Basic and acidic residues" evidence="5">
    <location>
        <begin position="419"/>
        <end position="431"/>
    </location>
</feature>
<dbReference type="GO" id="GO:0007165">
    <property type="term" value="P:signal transduction"/>
    <property type="evidence" value="ECO:0007669"/>
    <property type="project" value="InterPro"/>
</dbReference>
<dbReference type="GO" id="GO:0008277">
    <property type="term" value="P:regulation of G protein-coupled receptor signaling pathway"/>
    <property type="evidence" value="ECO:0007669"/>
    <property type="project" value="TreeGrafter"/>
</dbReference>
<dbReference type="InterPro" id="IPR024066">
    <property type="entry name" value="RGS_subdom1/3"/>
</dbReference>
<dbReference type="SMART" id="SM00315">
    <property type="entry name" value="RGS"/>
    <property type="match status" value="1"/>
</dbReference>
<keyword evidence="2" id="KW-0343">GTPase activation</keyword>
<dbReference type="GO" id="GO:0005886">
    <property type="term" value="C:plasma membrane"/>
    <property type="evidence" value="ECO:0007669"/>
    <property type="project" value="TreeGrafter"/>
</dbReference>
<dbReference type="GO" id="GO:0005096">
    <property type="term" value="F:GTPase activator activity"/>
    <property type="evidence" value="ECO:0007669"/>
    <property type="project" value="UniProtKB-KW"/>
</dbReference>
<dbReference type="FunFam" id="1.10.167.10:FF:000001">
    <property type="entry name" value="Putative regulator of g-protein signaling 12"/>
    <property type="match status" value="1"/>
</dbReference>
<dbReference type="InParanoid" id="H3D9Q8"/>
<keyword evidence="3" id="KW-0963">Cytoplasm</keyword>
<evidence type="ECO:0000259" key="7">
    <source>
        <dbReference type="PROSITE" id="PS50898"/>
    </source>
</evidence>
<dbReference type="Pfam" id="PF02196">
    <property type="entry name" value="RBD"/>
    <property type="match status" value="1"/>
</dbReference>
<dbReference type="PROSITE" id="PS50877">
    <property type="entry name" value="GOLOCO"/>
    <property type="match status" value="1"/>
</dbReference>
<evidence type="ECO:0000256" key="3">
    <source>
        <dbReference type="ARBA" id="ARBA00022490"/>
    </source>
</evidence>
<dbReference type="GeneTree" id="ENSGT00940000166254"/>
<evidence type="ECO:0000256" key="4">
    <source>
        <dbReference type="ARBA" id="ARBA00022737"/>
    </source>
</evidence>
<feature type="compositionally biased region" description="Low complexity" evidence="5">
    <location>
        <begin position="240"/>
        <end position="249"/>
    </location>
</feature>
<name>H3D9Q8_TETNG</name>
<dbReference type="SUPFAM" id="SSF54236">
    <property type="entry name" value="Ubiquitin-like"/>
    <property type="match status" value="2"/>
</dbReference>
<dbReference type="PROSITE" id="PS50132">
    <property type="entry name" value="RGS"/>
    <property type="match status" value="1"/>
</dbReference>
<evidence type="ECO:0000313" key="9">
    <source>
        <dbReference type="Proteomes" id="UP000007303"/>
    </source>
</evidence>
<feature type="domain" description="RGS" evidence="6">
    <location>
        <begin position="46"/>
        <end position="163"/>
    </location>
</feature>
<dbReference type="Gene3D" id="1.10.167.10">
    <property type="entry name" value="Regulator of G-protein Signalling 4, domain 2"/>
    <property type="match status" value="1"/>
</dbReference>
<dbReference type="SUPFAM" id="SSF48097">
    <property type="entry name" value="Regulator of G-protein signaling, RGS"/>
    <property type="match status" value="1"/>
</dbReference>
<evidence type="ECO:0000313" key="8">
    <source>
        <dbReference type="Ensembl" id="ENSTNIP00000017249.1"/>
    </source>
</evidence>
<evidence type="ECO:0000259" key="6">
    <source>
        <dbReference type="PROSITE" id="PS50132"/>
    </source>
</evidence>
<dbReference type="GO" id="GO:0007051">
    <property type="term" value="P:spindle organization"/>
    <property type="evidence" value="ECO:0007669"/>
    <property type="project" value="TreeGrafter"/>
</dbReference>
<dbReference type="Pfam" id="PF00615">
    <property type="entry name" value="RGS"/>
    <property type="match status" value="1"/>
</dbReference>
<dbReference type="Proteomes" id="UP000007303">
    <property type="component" value="Unassembled WGS sequence"/>
</dbReference>
<dbReference type="OMA" id="MAKNCNA"/>
<dbReference type="InterPro" id="IPR036305">
    <property type="entry name" value="RGS_sf"/>
</dbReference>
<accession>H3D9Q8</accession>
<comment type="subcellular location">
    <subcellularLocation>
        <location evidence="1">Cytoplasm</location>
    </subcellularLocation>
</comment>
<dbReference type="PANTHER" id="PTHR45945">
    <property type="entry name" value="REGULATOR OF G-PROTEIN SIGNALING LOCO"/>
    <property type="match status" value="1"/>
</dbReference>
<dbReference type="GO" id="GO:0005634">
    <property type="term" value="C:nucleus"/>
    <property type="evidence" value="ECO:0007669"/>
    <property type="project" value="TreeGrafter"/>
</dbReference>